<accession>A0A7J6NV74</accession>
<proteinExistence type="predicted"/>
<gene>
    <name evidence="1" type="ORF">FOZ60_003980</name>
</gene>
<feature type="non-terminal residue" evidence="1">
    <location>
        <position position="141"/>
    </location>
</feature>
<evidence type="ECO:0000313" key="1">
    <source>
        <dbReference type="EMBL" id="KAF4687456.1"/>
    </source>
</evidence>
<dbReference type="Proteomes" id="UP000541610">
    <property type="component" value="Unassembled WGS sequence"/>
</dbReference>
<organism evidence="1 2">
    <name type="scientific">Perkinsus olseni</name>
    <name type="common">Perkinsus atlanticus</name>
    <dbReference type="NCBI Taxonomy" id="32597"/>
    <lineage>
        <taxon>Eukaryota</taxon>
        <taxon>Sar</taxon>
        <taxon>Alveolata</taxon>
        <taxon>Perkinsozoa</taxon>
        <taxon>Perkinsea</taxon>
        <taxon>Perkinsida</taxon>
        <taxon>Perkinsidae</taxon>
        <taxon>Perkinsus</taxon>
    </lineage>
</organism>
<dbReference type="OrthoDB" id="6740409at2759"/>
<dbReference type="AlphaFoldDB" id="A0A7J6NV74"/>
<protein>
    <submittedName>
        <fullName evidence="1">Uncharacterized protein</fullName>
    </submittedName>
</protein>
<evidence type="ECO:0000313" key="2">
    <source>
        <dbReference type="Proteomes" id="UP000541610"/>
    </source>
</evidence>
<comment type="caution">
    <text evidence="1">The sequence shown here is derived from an EMBL/GenBank/DDBJ whole genome shotgun (WGS) entry which is preliminary data.</text>
</comment>
<dbReference type="EMBL" id="JABANP010000186">
    <property type="protein sequence ID" value="KAF4687456.1"/>
    <property type="molecule type" value="Genomic_DNA"/>
</dbReference>
<name>A0A7J6NV74_PEROL</name>
<sequence>MTSPRESKSWNRFKKAHFGIPAALKYGTGFDISDEYQYVVFGDQTDPQSVKYHALLWDNGADDGHRIICFYNPWALEHIYDKPGRAHLAMDGTYNVSPRNWVQQYTITCMYPGGTFYPVFYALLSDHTKASYFRLLTRVRG</sequence>
<reference evidence="1 2" key="1">
    <citation type="submission" date="2020-04" db="EMBL/GenBank/DDBJ databases">
        <title>Perkinsus olseni comparative genomics.</title>
        <authorList>
            <person name="Bogema D.R."/>
        </authorList>
    </citation>
    <scope>NUCLEOTIDE SEQUENCE [LARGE SCALE GENOMIC DNA]</scope>
    <source>
        <strain evidence="1">00978-12</strain>
    </source>
</reference>